<dbReference type="KEGG" id="sna:Snas_4535"/>
<dbReference type="EMBL" id="CP001778">
    <property type="protein sequence ID" value="ADD44180.1"/>
    <property type="molecule type" value="Genomic_DNA"/>
</dbReference>
<dbReference type="OrthoDB" id="5189665at2"/>
<feature type="domain" description="LytR/CpsA/Psr regulator C-terminal" evidence="1">
    <location>
        <begin position="56"/>
        <end position="142"/>
    </location>
</feature>
<protein>
    <recommendedName>
        <fullName evidence="1">LytR/CpsA/Psr regulator C-terminal domain-containing protein</fullName>
    </recommendedName>
</protein>
<sequence length="172" mass="18425">MRITQVRALIVVGVLILIAVSTSWYAIANDSQTAAGRENCEPGDIPVDVTLPEPHQVSVKVLNATNTSDLAGSAAGSLKEYGFKIEDTGESKKDEGKSSVEIHYGPKALGGGHLLRSYFADDTAVFDLKNENDFVEIILFDGFQQVNTESDARNEVGIIGRPEAPEGTCAIE</sequence>
<dbReference type="AlphaFoldDB" id="D3Q5D1"/>
<evidence type="ECO:0000313" key="3">
    <source>
        <dbReference type="Proteomes" id="UP000000844"/>
    </source>
</evidence>
<evidence type="ECO:0000313" key="2">
    <source>
        <dbReference type="EMBL" id="ADD44180.1"/>
    </source>
</evidence>
<dbReference type="InterPro" id="IPR027381">
    <property type="entry name" value="LytR/CpsA/Psr_C"/>
</dbReference>
<organism evidence="2 3">
    <name type="scientific">Stackebrandtia nassauensis (strain DSM 44728 / CIP 108903 / NRRL B-16338 / NBRC 102104 / LLR-40K-21)</name>
    <dbReference type="NCBI Taxonomy" id="446470"/>
    <lineage>
        <taxon>Bacteria</taxon>
        <taxon>Bacillati</taxon>
        <taxon>Actinomycetota</taxon>
        <taxon>Actinomycetes</taxon>
        <taxon>Glycomycetales</taxon>
        <taxon>Glycomycetaceae</taxon>
        <taxon>Stackebrandtia</taxon>
    </lineage>
</organism>
<accession>D3Q5D1</accession>
<dbReference type="Gene3D" id="3.30.70.2390">
    <property type="match status" value="1"/>
</dbReference>
<dbReference type="Proteomes" id="UP000000844">
    <property type="component" value="Chromosome"/>
</dbReference>
<reference evidence="2 3" key="1">
    <citation type="journal article" date="2009" name="Stand. Genomic Sci.">
        <title>Complete genome sequence of Stackebrandtia nassauensis type strain (LLR-40K-21).</title>
        <authorList>
            <person name="Munk C."/>
            <person name="Lapidus A."/>
            <person name="Copeland A."/>
            <person name="Jando M."/>
            <person name="Mayilraj S."/>
            <person name="Glavina Del Rio T."/>
            <person name="Nolan M."/>
            <person name="Chen F."/>
            <person name="Lucas S."/>
            <person name="Tice H."/>
            <person name="Cheng J.F."/>
            <person name="Han C."/>
            <person name="Detter J.C."/>
            <person name="Bruce D."/>
            <person name="Goodwin L."/>
            <person name="Chain P."/>
            <person name="Pitluck S."/>
            <person name="Goker M."/>
            <person name="Ovchinikova G."/>
            <person name="Pati A."/>
            <person name="Ivanova N."/>
            <person name="Mavromatis K."/>
            <person name="Chen A."/>
            <person name="Palaniappan K."/>
            <person name="Land M."/>
            <person name="Hauser L."/>
            <person name="Chang Y.J."/>
            <person name="Jeffries C.D."/>
            <person name="Bristow J."/>
            <person name="Eisen J.A."/>
            <person name="Markowitz V."/>
            <person name="Hugenholtz P."/>
            <person name="Kyrpides N.C."/>
            <person name="Klenk H.P."/>
        </authorList>
    </citation>
    <scope>NUCLEOTIDE SEQUENCE [LARGE SCALE GENOMIC DNA]</scope>
    <source>
        <strain evidence="3">DSM 44728 / CIP 108903 / NRRL B-16338 / NBRC 102104 / LLR-40K-21</strain>
    </source>
</reference>
<dbReference type="HOGENOM" id="CLU_126943_0_0_11"/>
<proteinExistence type="predicted"/>
<keyword evidence="3" id="KW-1185">Reference proteome</keyword>
<dbReference type="Pfam" id="PF13399">
    <property type="entry name" value="LytR_C"/>
    <property type="match status" value="1"/>
</dbReference>
<evidence type="ECO:0000259" key="1">
    <source>
        <dbReference type="Pfam" id="PF13399"/>
    </source>
</evidence>
<dbReference type="STRING" id="446470.Snas_4535"/>
<dbReference type="eggNOG" id="ENOG5032WRF">
    <property type="taxonomic scope" value="Bacteria"/>
</dbReference>
<name>D3Q5D1_STANL</name>
<dbReference type="RefSeq" id="WP_013019751.1">
    <property type="nucleotide sequence ID" value="NC_013947.1"/>
</dbReference>
<gene>
    <name evidence="2" type="ordered locus">Snas_4535</name>
</gene>